<keyword evidence="1" id="KW-0539">Nucleus</keyword>
<feature type="region of interest" description="Disordered" evidence="2">
    <location>
        <begin position="63"/>
        <end position="116"/>
    </location>
</feature>
<proteinExistence type="predicted"/>
<evidence type="ECO:0000313" key="5">
    <source>
        <dbReference type="Proteomes" id="UP000070700"/>
    </source>
</evidence>
<keyword evidence="1" id="KW-0238">DNA-binding</keyword>
<name>A0A194XKE8_MOLSC</name>
<evidence type="ECO:0000256" key="1">
    <source>
        <dbReference type="PROSITE-ProRule" id="PRU00267"/>
    </source>
</evidence>
<dbReference type="RefSeq" id="XP_018074971.1">
    <property type="nucleotide sequence ID" value="XM_018212891.1"/>
</dbReference>
<dbReference type="STRING" id="149040.A0A194XKE8"/>
<gene>
    <name evidence="4" type="ORF">LY89DRAFT_666276</name>
</gene>
<evidence type="ECO:0000256" key="2">
    <source>
        <dbReference type="SAM" id="MobiDB-lite"/>
    </source>
</evidence>
<keyword evidence="5" id="KW-1185">Reference proteome</keyword>
<dbReference type="KEGG" id="psco:LY89DRAFT_666276"/>
<sequence>MLSIIGRAAVKRVVAGGPQSTNRALQSIWQLQRVPVPESADNAPSRSQVLFLYKRSYATTTVTKARAARSPRSTTTAKPKTKAAPKKAVKKPAKKPAKKAKPALRKAKKPVKKPVKRKVLTEKQKELAVIKDLRAKALSIPTMKPPSAWQVFTADQSKTSGAPLTERMSAFGQQYKSLSPAELESLNHIANENKETNAVQYKQWVESHTPDQIRIANNARKLLKKKYNKKHLATIVDSRQPKRPANARAMFVKDRYDSGDFKGIKFAEASKLVQSEWSALSPSERKVYEDSGKSNVNRYVQEYKTVYHRDSRAQIPK</sequence>
<dbReference type="Gene3D" id="1.10.30.10">
    <property type="entry name" value="High mobility group box domain"/>
    <property type="match status" value="2"/>
</dbReference>
<dbReference type="EMBL" id="KQ947409">
    <property type="protein sequence ID" value="KUJ20616.1"/>
    <property type="molecule type" value="Genomic_DNA"/>
</dbReference>
<feature type="DNA-binding region" description="HMG box" evidence="1">
    <location>
        <begin position="241"/>
        <end position="307"/>
    </location>
</feature>
<organism evidence="4 5">
    <name type="scientific">Mollisia scopiformis</name>
    <name type="common">Conifer needle endophyte fungus</name>
    <name type="synonym">Phialocephala scopiformis</name>
    <dbReference type="NCBI Taxonomy" id="149040"/>
    <lineage>
        <taxon>Eukaryota</taxon>
        <taxon>Fungi</taxon>
        <taxon>Dikarya</taxon>
        <taxon>Ascomycota</taxon>
        <taxon>Pezizomycotina</taxon>
        <taxon>Leotiomycetes</taxon>
        <taxon>Helotiales</taxon>
        <taxon>Mollisiaceae</taxon>
        <taxon>Mollisia</taxon>
    </lineage>
</organism>
<dbReference type="GO" id="GO:0005634">
    <property type="term" value="C:nucleus"/>
    <property type="evidence" value="ECO:0007669"/>
    <property type="project" value="UniProtKB-UniRule"/>
</dbReference>
<dbReference type="InParanoid" id="A0A194XKE8"/>
<dbReference type="InterPro" id="IPR036910">
    <property type="entry name" value="HMG_box_dom_sf"/>
</dbReference>
<feature type="compositionally biased region" description="Basic residues" evidence="2">
    <location>
        <begin position="79"/>
        <end position="116"/>
    </location>
</feature>
<accession>A0A194XKE8</accession>
<dbReference type="AlphaFoldDB" id="A0A194XKE8"/>
<dbReference type="GeneID" id="28822617"/>
<reference evidence="4 5" key="1">
    <citation type="submission" date="2015-10" db="EMBL/GenBank/DDBJ databases">
        <title>Full genome of DAOMC 229536 Phialocephala scopiformis, a fungal endophyte of spruce producing the potent anti-insectan compound rugulosin.</title>
        <authorList>
            <consortium name="DOE Joint Genome Institute"/>
            <person name="Walker A.K."/>
            <person name="Frasz S.L."/>
            <person name="Seifert K.A."/>
            <person name="Miller J.D."/>
            <person name="Mondo S.J."/>
            <person name="Labutti K."/>
            <person name="Lipzen A."/>
            <person name="Dockter R."/>
            <person name="Kennedy M."/>
            <person name="Grigoriev I.V."/>
            <person name="Spatafora J.W."/>
        </authorList>
    </citation>
    <scope>NUCLEOTIDE SEQUENCE [LARGE SCALE GENOMIC DNA]</scope>
    <source>
        <strain evidence="4 5">CBS 120377</strain>
    </source>
</reference>
<dbReference type="OrthoDB" id="1919336at2759"/>
<dbReference type="InterPro" id="IPR009071">
    <property type="entry name" value="HMG_box_dom"/>
</dbReference>
<dbReference type="GO" id="GO:0003677">
    <property type="term" value="F:DNA binding"/>
    <property type="evidence" value="ECO:0007669"/>
    <property type="project" value="UniProtKB-UniRule"/>
</dbReference>
<dbReference type="Pfam" id="PF09011">
    <property type="entry name" value="HMG_box_2"/>
    <property type="match status" value="1"/>
</dbReference>
<protein>
    <recommendedName>
        <fullName evidence="3">HMG box domain-containing protein</fullName>
    </recommendedName>
</protein>
<dbReference type="SMART" id="SM00398">
    <property type="entry name" value="HMG"/>
    <property type="match status" value="2"/>
</dbReference>
<dbReference type="Proteomes" id="UP000070700">
    <property type="component" value="Unassembled WGS sequence"/>
</dbReference>
<evidence type="ECO:0000259" key="3">
    <source>
        <dbReference type="PROSITE" id="PS50118"/>
    </source>
</evidence>
<dbReference type="SUPFAM" id="SSF47095">
    <property type="entry name" value="HMG-box"/>
    <property type="match status" value="2"/>
</dbReference>
<evidence type="ECO:0000313" key="4">
    <source>
        <dbReference type="EMBL" id="KUJ20616.1"/>
    </source>
</evidence>
<dbReference type="PROSITE" id="PS50118">
    <property type="entry name" value="HMG_BOX_2"/>
    <property type="match status" value="1"/>
</dbReference>
<feature type="domain" description="HMG box" evidence="3">
    <location>
        <begin position="241"/>
        <end position="307"/>
    </location>
</feature>